<feature type="region of interest" description="Disordered" evidence="1">
    <location>
        <begin position="312"/>
        <end position="342"/>
    </location>
</feature>
<comment type="caution">
    <text evidence="2">The sequence shown here is derived from an EMBL/GenBank/DDBJ whole genome shotgun (WGS) entry which is preliminary data.</text>
</comment>
<organism evidence="2 3">
    <name type="scientific">Orbilia javanica</name>
    <dbReference type="NCBI Taxonomy" id="47235"/>
    <lineage>
        <taxon>Eukaryota</taxon>
        <taxon>Fungi</taxon>
        <taxon>Dikarya</taxon>
        <taxon>Ascomycota</taxon>
        <taxon>Pezizomycotina</taxon>
        <taxon>Orbiliomycetes</taxon>
        <taxon>Orbiliales</taxon>
        <taxon>Orbiliaceae</taxon>
        <taxon>Orbilia</taxon>
    </lineage>
</organism>
<evidence type="ECO:0000313" key="2">
    <source>
        <dbReference type="EMBL" id="KAK6348093.1"/>
    </source>
</evidence>
<feature type="compositionally biased region" description="Polar residues" evidence="1">
    <location>
        <begin position="229"/>
        <end position="239"/>
    </location>
</feature>
<feature type="region of interest" description="Disordered" evidence="1">
    <location>
        <begin position="360"/>
        <end position="401"/>
    </location>
</feature>
<gene>
    <name evidence="2" type="ORF">TWF718_005908</name>
</gene>
<name>A0AAN8MQK2_9PEZI</name>
<dbReference type="Proteomes" id="UP001313282">
    <property type="component" value="Unassembled WGS sequence"/>
</dbReference>
<dbReference type="AlphaFoldDB" id="A0AAN8MQK2"/>
<accession>A0AAN8MQK2</accession>
<feature type="compositionally biased region" description="Acidic residues" evidence="1">
    <location>
        <begin position="392"/>
        <end position="401"/>
    </location>
</feature>
<keyword evidence="3" id="KW-1185">Reference proteome</keyword>
<dbReference type="EMBL" id="JAVHNR010000003">
    <property type="protein sequence ID" value="KAK6348093.1"/>
    <property type="molecule type" value="Genomic_DNA"/>
</dbReference>
<evidence type="ECO:0000256" key="1">
    <source>
        <dbReference type="SAM" id="MobiDB-lite"/>
    </source>
</evidence>
<proteinExistence type="predicted"/>
<sequence>MCWLSVQCLCKHNIAIPHPTKECIRPRNPRGCWIIRRGDPQTNSCLGCEEYHNPGPEQPSWKDVKRCHTDPTVDWSEVNHYDIITMDKARHKSCDTERLEFRRRLRWKAMISNGMVPGCSLNEQGAIINDPVEDDNDDEVREEYHEHERMEAIDTDEIHKMLLDPKPKEDNDHEEFGYKLERMPSRARLSDNFFTNGNKLDFDSIFQVSDNCDADSSGSDDSIEAVNGSDESINANASYESDKSGEGKPLLKLEEMFDQIEASKPFNPFTSIFLDDLPDWTPAPPTSPIGDPVKKPFIPSMPIKLEIKSQPDAIEASPQVTAESPPPTTTTIEPDGNNPSHRERIDKALSKMRRMQAAYFGASNAVAAPERPSTPTPMSTREESPEQNIDEKDADGDIILN</sequence>
<feature type="region of interest" description="Disordered" evidence="1">
    <location>
        <begin position="212"/>
        <end position="246"/>
    </location>
</feature>
<reference evidence="2 3" key="1">
    <citation type="submission" date="2019-10" db="EMBL/GenBank/DDBJ databases">
        <authorList>
            <person name="Palmer J.M."/>
        </authorList>
    </citation>
    <scope>NUCLEOTIDE SEQUENCE [LARGE SCALE GENOMIC DNA]</scope>
    <source>
        <strain evidence="2 3">TWF718</strain>
    </source>
</reference>
<evidence type="ECO:0000313" key="3">
    <source>
        <dbReference type="Proteomes" id="UP001313282"/>
    </source>
</evidence>
<protein>
    <submittedName>
        <fullName evidence="2">Uncharacterized protein</fullName>
    </submittedName>
</protein>